<evidence type="ECO:0000313" key="3">
    <source>
        <dbReference type="Proteomes" id="UP000233524"/>
    </source>
</evidence>
<keyword evidence="3" id="KW-1185">Reference proteome</keyword>
<gene>
    <name evidence="2" type="ORF">jhhlp_005803</name>
</gene>
<accession>A0A2N3N473</accession>
<comment type="caution">
    <text evidence="2">The sequence shown here is derived from an EMBL/GenBank/DDBJ whole genome shotgun (WGS) entry which is preliminary data.</text>
</comment>
<dbReference type="Proteomes" id="UP000233524">
    <property type="component" value="Unassembled WGS sequence"/>
</dbReference>
<dbReference type="VEuPathDB" id="FungiDB:jhhlp_005803"/>
<dbReference type="EMBL" id="NLAX01000701">
    <property type="protein sequence ID" value="PKS07202.1"/>
    <property type="molecule type" value="Genomic_DNA"/>
</dbReference>
<name>A0A2N3N473_9PEZI</name>
<sequence length="137" mass="14908">MGIPYSKEISAAFDEVTPLVAAAFQVLRTSRNVTICLAIIQILNTLFLSFAVLVLIGILLSVSPDLEIERNILVTPTVRWFASWFIDGSWFRIAVWTVLAGGAVGAFAGRYFTPDTIEPIQIDVEGDATEAKEDSGS</sequence>
<feature type="transmembrane region" description="Helical" evidence="1">
    <location>
        <begin position="35"/>
        <end position="60"/>
    </location>
</feature>
<protein>
    <submittedName>
        <fullName evidence="2">Uncharacterized protein</fullName>
    </submittedName>
</protein>
<dbReference type="InParanoid" id="A0A2N3N473"/>
<dbReference type="OrthoDB" id="3647at2759"/>
<proteinExistence type="predicted"/>
<keyword evidence="1" id="KW-1133">Transmembrane helix</keyword>
<evidence type="ECO:0000256" key="1">
    <source>
        <dbReference type="SAM" id="Phobius"/>
    </source>
</evidence>
<feature type="transmembrane region" description="Helical" evidence="1">
    <location>
        <begin position="90"/>
        <end position="112"/>
    </location>
</feature>
<organism evidence="2 3">
    <name type="scientific">Lomentospora prolificans</name>
    <dbReference type="NCBI Taxonomy" id="41688"/>
    <lineage>
        <taxon>Eukaryota</taxon>
        <taxon>Fungi</taxon>
        <taxon>Dikarya</taxon>
        <taxon>Ascomycota</taxon>
        <taxon>Pezizomycotina</taxon>
        <taxon>Sordariomycetes</taxon>
        <taxon>Hypocreomycetidae</taxon>
        <taxon>Microascales</taxon>
        <taxon>Microascaceae</taxon>
        <taxon>Lomentospora</taxon>
    </lineage>
</organism>
<reference evidence="2 3" key="1">
    <citation type="journal article" date="2017" name="G3 (Bethesda)">
        <title>First Draft Genome Sequence of the Pathogenic Fungus Lomentospora prolificans (Formerly Scedosporium prolificans).</title>
        <authorList>
            <person name="Luo R."/>
            <person name="Zimin A."/>
            <person name="Workman R."/>
            <person name="Fan Y."/>
            <person name="Pertea G."/>
            <person name="Grossman N."/>
            <person name="Wear M.P."/>
            <person name="Jia B."/>
            <person name="Miller H."/>
            <person name="Casadevall A."/>
            <person name="Timp W."/>
            <person name="Zhang S.X."/>
            <person name="Salzberg S.L."/>
        </authorList>
    </citation>
    <scope>NUCLEOTIDE SEQUENCE [LARGE SCALE GENOMIC DNA]</scope>
    <source>
        <strain evidence="2 3">JHH-5317</strain>
    </source>
</reference>
<dbReference type="AlphaFoldDB" id="A0A2N3N473"/>
<evidence type="ECO:0000313" key="2">
    <source>
        <dbReference type="EMBL" id="PKS07202.1"/>
    </source>
</evidence>
<keyword evidence="1" id="KW-0472">Membrane</keyword>
<keyword evidence="1" id="KW-0812">Transmembrane</keyword>